<accession>A0A8K0TBS0</accession>
<proteinExistence type="predicted"/>
<dbReference type="EMBL" id="JAGPXD010000003">
    <property type="protein sequence ID" value="KAH7361759.1"/>
    <property type="molecule type" value="Genomic_DNA"/>
</dbReference>
<organism evidence="2 3">
    <name type="scientific">Plectosphaerella cucumerina</name>
    <dbReference type="NCBI Taxonomy" id="40658"/>
    <lineage>
        <taxon>Eukaryota</taxon>
        <taxon>Fungi</taxon>
        <taxon>Dikarya</taxon>
        <taxon>Ascomycota</taxon>
        <taxon>Pezizomycotina</taxon>
        <taxon>Sordariomycetes</taxon>
        <taxon>Hypocreomycetidae</taxon>
        <taxon>Glomerellales</taxon>
        <taxon>Plectosphaerellaceae</taxon>
        <taxon>Plectosphaerella</taxon>
    </lineage>
</organism>
<reference evidence="2" key="1">
    <citation type="journal article" date="2021" name="Nat. Commun.">
        <title>Genetic determinants of endophytism in the Arabidopsis root mycobiome.</title>
        <authorList>
            <person name="Mesny F."/>
            <person name="Miyauchi S."/>
            <person name="Thiergart T."/>
            <person name="Pickel B."/>
            <person name="Atanasova L."/>
            <person name="Karlsson M."/>
            <person name="Huettel B."/>
            <person name="Barry K.W."/>
            <person name="Haridas S."/>
            <person name="Chen C."/>
            <person name="Bauer D."/>
            <person name="Andreopoulos W."/>
            <person name="Pangilinan J."/>
            <person name="LaButti K."/>
            <person name="Riley R."/>
            <person name="Lipzen A."/>
            <person name="Clum A."/>
            <person name="Drula E."/>
            <person name="Henrissat B."/>
            <person name="Kohler A."/>
            <person name="Grigoriev I.V."/>
            <person name="Martin F.M."/>
            <person name="Hacquard S."/>
        </authorList>
    </citation>
    <scope>NUCLEOTIDE SEQUENCE</scope>
    <source>
        <strain evidence="2">MPI-CAGE-AT-0016</strain>
    </source>
</reference>
<sequence length="258" mass="29795">MSTPETFHYFPLLPPEIRLQIWRDALLAPAVWFATLPELRNVQNERSDIRMARERRALTLKPVGPAPYMAGFACRESRYEMERLITQPLRIREDSRVFWIYWNNTVLHLGQFDNARRVIWALKFNENPRLRHIAIEGAAGSWGAPCQRYSEALAFCCYGLRTIILHKRAIDSLQAVGARTLVPQRNGSTDRVIEAQLTPSAHTATLYETRSITDLTLPEISEAQATKNRDDERLVNNWARTAFLNGFRFHGWAFLNIT</sequence>
<dbReference type="AlphaFoldDB" id="A0A8K0TBS0"/>
<dbReference type="Proteomes" id="UP000813385">
    <property type="component" value="Unassembled WGS sequence"/>
</dbReference>
<evidence type="ECO:0000313" key="2">
    <source>
        <dbReference type="EMBL" id="KAH7361759.1"/>
    </source>
</evidence>
<dbReference type="Pfam" id="PF20150">
    <property type="entry name" value="2EXR"/>
    <property type="match status" value="1"/>
</dbReference>
<comment type="caution">
    <text evidence="2">The sequence shown here is derived from an EMBL/GenBank/DDBJ whole genome shotgun (WGS) entry which is preliminary data.</text>
</comment>
<dbReference type="OrthoDB" id="3473305at2759"/>
<gene>
    <name evidence="2" type="ORF">B0T11DRAFT_77580</name>
</gene>
<protein>
    <recommendedName>
        <fullName evidence="1">2EXR domain-containing protein</fullName>
    </recommendedName>
</protein>
<evidence type="ECO:0000313" key="3">
    <source>
        <dbReference type="Proteomes" id="UP000813385"/>
    </source>
</evidence>
<evidence type="ECO:0000259" key="1">
    <source>
        <dbReference type="Pfam" id="PF20150"/>
    </source>
</evidence>
<dbReference type="PANTHER" id="PTHR35910:SF1">
    <property type="entry name" value="2EXR DOMAIN-CONTAINING PROTEIN"/>
    <property type="match status" value="1"/>
</dbReference>
<keyword evidence="3" id="KW-1185">Reference proteome</keyword>
<feature type="domain" description="2EXR" evidence="1">
    <location>
        <begin position="7"/>
        <end position="99"/>
    </location>
</feature>
<name>A0A8K0TBS0_9PEZI</name>
<dbReference type="PANTHER" id="PTHR35910">
    <property type="entry name" value="2EXR DOMAIN-CONTAINING PROTEIN"/>
    <property type="match status" value="1"/>
</dbReference>
<dbReference type="InterPro" id="IPR045518">
    <property type="entry name" value="2EXR"/>
</dbReference>